<keyword evidence="7" id="KW-0813">Transport</keyword>
<dbReference type="EMBL" id="CP089983">
    <property type="protein sequence ID" value="WXB06235.1"/>
    <property type="molecule type" value="Genomic_DNA"/>
</dbReference>
<keyword evidence="10" id="KW-1185">Reference proteome</keyword>
<dbReference type="RefSeq" id="WP_394835884.1">
    <property type="nucleotide sequence ID" value="NZ_CP089983.1"/>
</dbReference>
<proteinExistence type="inferred from homology"/>
<dbReference type="Pfam" id="PF02472">
    <property type="entry name" value="ExbD"/>
    <property type="match status" value="1"/>
</dbReference>
<keyword evidence="5 8" id="KW-1133">Transmembrane helix</keyword>
<organism evidence="9 10">
    <name type="scientific">Pendulispora rubella</name>
    <dbReference type="NCBI Taxonomy" id="2741070"/>
    <lineage>
        <taxon>Bacteria</taxon>
        <taxon>Pseudomonadati</taxon>
        <taxon>Myxococcota</taxon>
        <taxon>Myxococcia</taxon>
        <taxon>Myxococcales</taxon>
        <taxon>Sorangiineae</taxon>
        <taxon>Pendulisporaceae</taxon>
        <taxon>Pendulispora</taxon>
    </lineage>
</organism>
<evidence type="ECO:0000256" key="4">
    <source>
        <dbReference type="ARBA" id="ARBA00022692"/>
    </source>
</evidence>
<accession>A0ABZ2L7A0</accession>
<dbReference type="InterPro" id="IPR003400">
    <property type="entry name" value="ExbD"/>
</dbReference>
<evidence type="ECO:0000313" key="10">
    <source>
        <dbReference type="Proteomes" id="UP001374803"/>
    </source>
</evidence>
<dbReference type="PANTHER" id="PTHR30558">
    <property type="entry name" value="EXBD MEMBRANE COMPONENT OF PMF-DRIVEN MACROMOLECULE IMPORT SYSTEM"/>
    <property type="match status" value="1"/>
</dbReference>
<name>A0ABZ2L7A0_9BACT</name>
<protein>
    <submittedName>
        <fullName evidence="9">Biopolymer transporter ExbD</fullName>
    </submittedName>
</protein>
<evidence type="ECO:0000256" key="3">
    <source>
        <dbReference type="ARBA" id="ARBA00022475"/>
    </source>
</evidence>
<evidence type="ECO:0000256" key="1">
    <source>
        <dbReference type="ARBA" id="ARBA00004162"/>
    </source>
</evidence>
<evidence type="ECO:0000256" key="2">
    <source>
        <dbReference type="ARBA" id="ARBA00005811"/>
    </source>
</evidence>
<evidence type="ECO:0000256" key="6">
    <source>
        <dbReference type="ARBA" id="ARBA00023136"/>
    </source>
</evidence>
<evidence type="ECO:0000313" key="9">
    <source>
        <dbReference type="EMBL" id="WXB06235.1"/>
    </source>
</evidence>
<reference evidence="9" key="1">
    <citation type="submission" date="2021-12" db="EMBL/GenBank/DDBJ databases">
        <title>Discovery of the Pendulisporaceae a myxobacterial family with distinct sporulation behavior and unique specialized metabolism.</title>
        <authorList>
            <person name="Garcia R."/>
            <person name="Popoff A."/>
            <person name="Bader C.D."/>
            <person name="Loehr J."/>
            <person name="Walesch S."/>
            <person name="Walt C."/>
            <person name="Boldt J."/>
            <person name="Bunk B."/>
            <person name="Haeckl F.J.F.P.J."/>
            <person name="Gunesch A.P."/>
            <person name="Birkelbach J."/>
            <person name="Nuebel U."/>
            <person name="Pietschmann T."/>
            <person name="Bach T."/>
            <person name="Mueller R."/>
        </authorList>
    </citation>
    <scope>NUCLEOTIDE SEQUENCE</scope>
    <source>
        <strain evidence="9">MSr11367</strain>
    </source>
</reference>
<keyword evidence="6 8" id="KW-0472">Membrane</keyword>
<dbReference type="PANTHER" id="PTHR30558:SF7">
    <property type="entry name" value="TOL-PAL SYSTEM PROTEIN TOLR"/>
    <property type="match status" value="1"/>
</dbReference>
<keyword evidence="3" id="KW-1003">Cell membrane</keyword>
<keyword evidence="7" id="KW-0653">Protein transport</keyword>
<comment type="subcellular location">
    <subcellularLocation>
        <location evidence="1">Cell membrane</location>
        <topology evidence="1">Single-pass membrane protein</topology>
    </subcellularLocation>
    <subcellularLocation>
        <location evidence="7">Cell membrane</location>
        <topology evidence="7">Single-pass type II membrane protein</topology>
    </subcellularLocation>
</comment>
<gene>
    <name evidence="9" type="ORF">LVJ94_03110</name>
</gene>
<evidence type="ECO:0000256" key="7">
    <source>
        <dbReference type="RuleBase" id="RU003879"/>
    </source>
</evidence>
<keyword evidence="4 7" id="KW-0812">Transmembrane</keyword>
<evidence type="ECO:0000256" key="8">
    <source>
        <dbReference type="SAM" id="Phobius"/>
    </source>
</evidence>
<comment type="similarity">
    <text evidence="2 7">Belongs to the ExbD/TolR family.</text>
</comment>
<evidence type="ECO:0000256" key="5">
    <source>
        <dbReference type="ARBA" id="ARBA00022989"/>
    </source>
</evidence>
<sequence length="135" mass="13884">MGINVTPLVDITLVLLIVFMVTAKLIVGQKAITVDLPKAKTGAEVQEVLSVVLIAPEGMQVNGEMVPENDDGLVAIARAAVTKTPELRAVVKADGTVSHARVMHALDQLRVAGIAKVAFGVSPVLTAGGAGAEKP</sequence>
<dbReference type="Gene3D" id="3.30.420.270">
    <property type="match status" value="1"/>
</dbReference>
<dbReference type="Proteomes" id="UP001374803">
    <property type="component" value="Chromosome"/>
</dbReference>
<feature type="transmembrane region" description="Helical" evidence="8">
    <location>
        <begin position="6"/>
        <end position="27"/>
    </location>
</feature>